<sequence>MHKLPVIGGRRVAHILIKKFQFVFISQKGSHIKLSGFIGGLKHTTIVPDHKTLAPGTLRGVLKMSGISLDEFIAAL</sequence>
<comment type="caution">
    <text evidence="8">The sequence shown here is derived from an EMBL/GenBank/DDBJ whole genome shotgun (WGS) entry which is preliminary data.</text>
</comment>
<dbReference type="Pfam" id="PF07927">
    <property type="entry name" value="HicA_toxin"/>
    <property type="match status" value="1"/>
</dbReference>
<comment type="similarity">
    <text evidence="1">Belongs to the HicA mRNA interferase family.</text>
</comment>
<accession>A0A1F6LRV8</accession>
<protein>
    <recommendedName>
        <fullName evidence="10">Addiction module toxin, HicA family</fullName>
    </recommendedName>
</protein>
<dbReference type="GO" id="GO:0016787">
    <property type="term" value="F:hydrolase activity"/>
    <property type="evidence" value="ECO:0007669"/>
    <property type="project" value="UniProtKB-KW"/>
</dbReference>
<evidence type="ECO:0000313" key="9">
    <source>
        <dbReference type="Proteomes" id="UP000176329"/>
    </source>
</evidence>
<dbReference type="AlphaFoldDB" id="A0A1F6LRV8"/>
<keyword evidence="4" id="KW-0255">Endonuclease</keyword>
<evidence type="ECO:0000256" key="4">
    <source>
        <dbReference type="ARBA" id="ARBA00022759"/>
    </source>
</evidence>
<evidence type="ECO:0000313" key="8">
    <source>
        <dbReference type="EMBL" id="OGH62130.1"/>
    </source>
</evidence>
<evidence type="ECO:0000256" key="2">
    <source>
        <dbReference type="ARBA" id="ARBA00022649"/>
    </source>
</evidence>
<gene>
    <name evidence="8" type="ORF">A2848_01500</name>
</gene>
<evidence type="ECO:0000256" key="5">
    <source>
        <dbReference type="ARBA" id="ARBA00022801"/>
    </source>
</evidence>
<dbReference type="GO" id="GO:0004519">
    <property type="term" value="F:endonuclease activity"/>
    <property type="evidence" value="ECO:0007669"/>
    <property type="project" value="UniProtKB-KW"/>
</dbReference>
<keyword evidence="2" id="KW-1277">Toxin-antitoxin system</keyword>
<dbReference type="SUPFAM" id="SSF54786">
    <property type="entry name" value="YcfA/nrd intein domain"/>
    <property type="match status" value="1"/>
</dbReference>
<keyword evidence="5" id="KW-0378">Hydrolase</keyword>
<evidence type="ECO:0008006" key="10">
    <source>
        <dbReference type="Google" id="ProtNLM"/>
    </source>
</evidence>
<keyword evidence="6" id="KW-0694">RNA-binding</keyword>
<dbReference type="Gene3D" id="3.30.920.30">
    <property type="entry name" value="Hypothetical protein"/>
    <property type="match status" value="1"/>
</dbReference>
<organism evidence="8 9">
    <name type="scientific">Candidatus Magasanikbacteria bacterium RIFCSPHIGHO2_01_FULL_50_8</name>
    <dbReference type="NCBI Taxonomy" id="1798674"/>
    <lineage>
        <taxon>Bacteria</taxon>
        <taxon>Candidatus Magasanikiibacteriota</taxon>
    </lineage>
</organism>
<evidence type="ECO:0000256" key="7">
    <source>
        <dbReference type="ARBA" id="ARBA00023016"/>
    </source>
</evidence>
<reference evidence="8 9" key="1">
    <citation type="journal article" date="2016" name="Nat. Commun.">
        <title>Thousands of microbial genomes shed light on interconnected biogeochemical processes in an aquifer system.</title>
        <authorList>
            <person name="Anantharaman K."/>
            <person name="Brown C.T."/>
            <person name="Hug L.A."/>
            <person name="Sharon I."/>
            <person name="Castelle C.J."/>
            <person name="Probst A.J."/>
            <person name="Thomas B.C."/>
            <person name="Singh A."/>
            <person name="Wilkins M.J."/>
            <person name="Karaoz U."/>
            <person name="Brodie E.L."/>
            <person name="Williams K.H."/>
            <person name="Hubbard S.S."/>
            <person name="Banfield J.F."/>
        </authorList>
    </citation>
    <scope>NUCLEOTIDE SEQUENCE [LARGE SCALE GENOMIC DNA]</scope>
</reference>
<dbReference type="InterPro" id="IPR012933">
    <property type="entry name" value="HicA_mRNA_interferase"/>
</dbReference>
<name>A0A1F6LRV8_9BACT</name>
<dbReference type="Proteomes" id="UP000176329">
    <property type="component" value="Unassembled WGS sequence"/>
</dbReference>
<dbReference type="GO" id="GO:0003729">
    <property type="term" value="F:mRNA binding"/>
    <property type="evidence" value="ECO:0007669"/>
    <property type="project" value="InterPro"/>
</dbReference>
<keyword evidence="7" id="KW-0346">Stress response</keyword>
<evidence type="ECO:0000256" key="3">
    <source>
        <dbReference type="ARBA" id="ARBA00022722"/>
    </source>
</evidence>
<evidence type="ECO:0000256" key="1">
    <source>
        <dbReference type="ARBA" id="ARBA00006620"/>
    </source>
</evidence>
<dbReference type="EMBL" id="MFPV01000020">
    <property type="protein sequence ID" value="OGH62130.1"/>
    <property type="molecule type" value="Genomic_DNA"/>
</dbReference>
<proteinExistence type="inferred from homology"/>
<evidence type="ECO:0000256" key="6">
    <source>
        <dbReference type="ARBA" id="ARBA00022884"/>
    </source>
</evidence>
<dbReference type="InterPro" id="IPR038570">
    <property type="entry name" value="HicA_sf"/>
</dbReference>
<keyword evidence="3" id="KW-0540">Nuclease</keyword>